<dbReference type="InterPro" id="IPR051783">
    <property type="entry name" value="NAD(P)-dependent_oxidoreduct"/>
</dbReference>
<gene>
    <name evidence="2" type="ORF">CALCODRAFT_452494</name>
</gene>
<proteinExistence type="predicted"/>
<feature type="compositionally biased region" description="Pro residues" evidence="1">
    <location>
        <begin position="442"/>
        <end position="464"/>
    </location>
</feature>
<protein>
    <submittedName>
        <fullName evidence="2">NAD(P)-binding protein</fullName>
    </submittedName>
</protein>
<organism evidence="2 3">
    <name type="scientific">Calocera cornea HHB12733</name>
    <dbReference type="NCBI Taxonomy" id="1353952"/>
    <lineage>
        <taxon>Eukaryota</taxon>
        <taxon>Fungi</taxon>
        <taxon>Dikarya</taxon>
        <taxon>Basidiomycota</taxon>
        <taxon>Agaricomycotina</taxon>
        <taxon>Dacrymycetes</taxon>
        <taxon>Dacrymycetales</taxon>
        <taxon>Dacrymycetaceae</taxon>
        <taxon>Calocera</taxon>
    </lineage>
</organism>
<dbReference type="Proteomes" id="UP000076842">
    <property type="component" value="Unassembled WGS sequence"/>
</dbReference>
<feature type="compositionally biased region" description="Basic residues" evidence="1">
    <location>
        <begin position="334"/>
        <end position="344"/>
    </location>
</feature>
<sequence>MKVCILGGTGYVGLPVACAFARAGHETAAMVRDRDSSELLAAEEVSPIPWSNFESTVNSFDIIVDCLNHPPSTAHVIKTVANASRTAPGRRHHPIAYIYTSGVWVHGSSDGENCSSGIVDERSGTGMEVGWYSDRATMEHNILSSTDILPIVIRPGLIYGRNMGLLNKLFTSAWAGAIYSPSRPGTRWSTIHVDDLSDLYVRVAESAPSCERQCFDACNMQSESADDVIRQVQRVTGCMEVWYMPPRNEDDWSIQTSLVTRPSLARSIVGWAPKKLSLTDGMDMYWMAWQAMQMRSPVSDGMTEKENATENVEAPEEAYEQPHVQHQHDARLHPQYHNHVHQPHAHPQPGPGTHEHWQHGWQYQHHSHSQPPPSQSTGMGLIQFQQLQRAQMAHAPGFGARGHSAQAAYQSPPHTTAVARRGQQQVEQRIPEHHIVPHIPPPLQMPTPISVPSPSQAVPPPGVLTPPGSTGYNQHKPQSR</sequence>
<keyword evidence="3" id="KW-1185">Reference proteome</keyword>
<name>A0A165GB96_9BASI</name>
<dbReference type="GO" id="GO:0005737">
    <property type="term" value="C:cytoplasm"/>
    <property type="evidence" value="ECO:0007669"/>
    <property type="project" value="TreeGrafter"/>
</dbReference>
<dbReference type="GO" id="GO:0004029">
    <property type="term" value="F:aldehyde dehydrogenase (NAD+) activity"/>
    <property type="evidence" value="ECO:0007669"/>
    <property type="project" value="TreeGrafter"/>
</dbReference>
<reference evidence="2 3" key="1">
    <citation type="journal article" date="2016" name="Mol. Biol. Evol.">
        <title>Comparative Genomics of Early-Diverging Mushroom-Forming Fungi Provides Insights into the Origins of Lignocellulose Decay Capabilities.</title>
        <authorList>
            <person name="Nagy L.G."/>
            <person name="Riley R."/>
            <person name="Tritt A."/>
            <person name="Adam C."/>
            <person name="Daum C."/>
            <person name="Floudas D."/>
            <person name="Sun H."/>
            <person name="Yadav J.S."/>
            <person name="Pangilinan J."/>
            <person name="Larsson K.H."/>
            <person name="Matsuura K."/>
            <person name="Barry K."/>
            <person name="Labutti K."/>
            <person name="Kuo R."/>
            <person name="Ohm R.A."/>
            <person name="Bhattacharya S.S."/>
            <person name="Shirouzu T."/>
            <person name="Yoshinaga Y."/>
            <person name="Martin F.M."/>
            <person name="Grigoriev I.V."/>
            <person name="Hibbett D.S."/>
        </authorList>
    </citation>
    <scope>NUCLEOTIDE SEQUENCE [LARGE SCALE GENOMIC DNA]</scope>
    <source>
        <strain evidence="2 3">HHB12733</strain>
    </source>
</reference>
<dbReference type="InterPro" id="IPR036291">
    <property type="entry name" value="NAD(P)-bd_dom_sf"/>
</dbReference>
<accession>A0A165GB96</accession>
<dbReference type="InParanoid" id="A0A165GB96"/>
<dbReference type="EMBL" id="KV423958">
    <property type="protein sequence ID" value="KZT57850.1"/>
    <property type="molecule type" value="Genomic_DNA"/>
</dbReference>
<evidence type="ECO:0000313" key="3">
    <source>
        <dbReference type="Proteomes" id="UP000076842"/>
    </source>
</evidence>
<evidence type="ECO:0000256" key="1">
    <source>
        <dbReference type="SAM" id="MobiDB-lite"/>
    </source>
</evidence>
<feature type="compositionally biased region" description="Polar residues" evidence="1">
    <location>
        <begin position="467"/>
        <end position="480"/>
    </location>
</feature>
<dbReference type="Gene3D" id="3.40.50.720">
    <property type="entry name" value="NAD(P)-binding Rossmann-like Domain"/>
    <property type="match status" value="1"/>
</dbReference>
<dbReference type="SUPFAM" id="SSF51735">
    <property type="entry name" value="NAD(P)-binding Rossmann-fold domains"/>
    <property type="match status" value="1"/>
</dbReference>
<dbReference type="PANTHER" id="PTHR48079">
    <property type="entry name" value="PROTEIN YEEZ"/>
    <property type="match status" value="1"/>
</dbReference>
<dbReference type="AlphaFoldDB" id="A0A165GB96"/>
<evidence type="ECO:0000313" key="2">
    <source>
        <dbReference type="EMBL" id="KZT57850.1"/>
    </source>
</evidence>
<dbReference type="STRING" id="1353952.A0A165GB96"/>
<dbReference type="PANTHER" id="PTHR48079:SF3">
    <property type="entry name" value="NAD-DEPENDENT EPIMERASE_DEHYDRATASE DOMAIN-CONTAINING PROTEIN"/>
    <property type="match status" value="1"/>
</dbReference>
<feature type="region of interest" description="Disordered" evidence="1">
    <location>
        <begin position="300"/>
        <end position="378"/>
    </location>
</feature>
<dbReference type="OrthoDB" id="10000533at2759"/>
<feature type="region of interest" description="Disordered" evidence="1">
    <location>
        <begin position="442"/>
        <end position="480"/>
    </location>
</feature>